<dbReference type="InterPro" id="IPR039859">
    <property type="entry name" value="PFA4/ZDH16/20/ERF2-like"/>
</dbReference>
<comment type="subcellular location">
    <subcellularLocation>
        <location evidence="1">Membrane</location>
        <topology evidence="1">Multi-pass membrane protein</topology>
    </subcellularLocation>
</comment>
<keyword evidence="2 7" id="KW-0808">Transferase</keyword>
<evidence type="ECO:0000313" key="10">
    <source>
        <dbReference type="Proteomes" id="UP000023152"/>
    </source>
</evidence>
<evidence type="ECO:0000256" key="4">
    <source>
        <dbReference type="ARBA" id="ARBA00022989"/>
    </source>
</evidence>
<feature type="transmembrane region" description="Helical" evidence="7">
    <location>
        <begin position="68"/>
        <end position="86"/>
    </location>
</feature>
<dbReference type="PROSITE" id="PS50216">
    <property type="entry name" value="DHHC"/>
    <property type="match status" value="1"/>
</dbReference>
<evidence type="ECO:0000256" key="3">
    <source>
        <dbReference type="ARBA" id="ARBA00022692"/>
    </source>
</evidence>
<evidence type="ECO:0000256" key="6">
    <source>
        <dbReference type="ARBA" id="ARBA00023315"/>
    </source>
</evidence>
<reference evidence="9 10" key="1">
    <citation type="journal article" date="2013" name="Curr. Biol.">
        <title>The Genome of the Foraminiferan Reticulomyxa filosa.</title>
        <authorList>
            <person name="Glockner G."/>
            <person name="Hulsmann N."/>
            <person name="Schleicher M."/>
            <person name="Noegel A.A."/>
            <person name="Eichinger L."/>
            <person name="Gallinger C."/>
            <person name="Pawlowski J."/>
            <person name="Sierra R."/>
            <person name="Euteneuer U."/>
            <person name="Pillet L."/>
            <person name="Moustafa A."/>
            <person name="Platzer M."/>
            <person name="Groth M."/>
            <person name="Szafranski K."/>
            <person name="Schliwa M."/>
        </authorList>
    </citation>
    <scope>NUCLEOTIDE SEQUENCE [LARGE SCALE GENOMIC DNA]</scope>
</reference>
<protein>
    <recommendedName>
        <fullName evidence="7">Palmitoyltransferase</fullName>
        <ecNumber evidence="7">2.3.1.225</ecNumber>
    </recommendedName>
</protein>
<sequence>MLKWEKNMFSNWNFCRQRLMICSRCTRLWKQVGEKLSVLINIFLARIVVVEYFKYIYPDLLQEYGSHAIVNGITGVGIWLLINILFNHQSCMWTSPGYVPTNKMEYPLECRNLPIEYYKHDPEMKTQETVRYCPECKNEKPWRAHHCSICKRMIIHSFSLKMISNKFPFNRCILRMDHHCPWMWNCIGFRNYRYFYMFIFYLCIGTMFFVYFGYHRISQMYKNSRCFFNFFSGIFCYFERQKILETRLFVLHMFFQRYKTSATFISNEKDYNNDDDNLFIFAYFLCLGIHIIMVSFLGWHSFLVATNQTNLESFRNRDSETRRLRRFQRLRDFKYVYDLGSIRLNFQQIFGENYYLPLLPVRSLPAGNGFIFPLRNDIHQIVFCNTGSDIECNYNWLNSFLCFTAYQYLLSFLYKFGNCQQFFLSIDTCIFFILPPPSLKKKRK</sequence>
<dbReference type="Pfam" id="PF01529">
    <property type="entry name" value="DHHC"/>
    <property type="match status" value="1"/>
</dbReference>
<dbReference type="PANTHER" id="PTHR12246">
    <property type="entry name" value="PALMITOYLTRANSFERASE ZDHHC16"/>
    <property type="match status" value="1"/>
</dbReference>
<dbReference type="GO" id="GO:0016020">
    <property type="term" value="C:membrane"/>
    <property type="evidence" value="ECO:0007669"/>
    <property type="project" value="UniProtKB-SubCell"/>
</dbReference>
<keyword evidence="6 7" id="KW-0012">Acyltransferase</keyword>
<keyword evidence="5 7" id="KW-0472">Membrane</keyword>
<feature type="domain" description="Palmitoyltransferase DHHC" evidence="8">
    <location>
        <begin position="170"/>
        <end position="315"/>
    </location>
</feature>
<comment type="catalytic activity">
    <reaction evidence="7">
        <text>L-cysteinyl-[protein] + hexadecanoyl-CoA = S-hexadecanoyl-L-cysteinyl-[protein] + CoA</text>
        <dbReference type="Rhea" id="RHEA:36683"/>
        <dbReference type="Rhea" id="RHEA-COMP:10131"/>
        <dbReference type="Rhea" id="RHEA-COMP:11032"/>
        <dbReference type="ChEBI" id="CHEBI:29950"/>
        <dbReference type="ChEBI" id="CHEBI:57287"/>
        <dbReference type="ChEBI" id="CHEBI:57379"/>
        <dbReference type="ChEBI" id="CHEBI:74151"/>
        <dbReference type="EC" id="2.3.1.225"/>
    </reaction>
</comment>
<dbReference type="InterPro" id="IPR001594">
    <property type="entry name" value="Palmitoyltrfase_DHHC"/>
</dbReference>
<keyword evidence="3 7" id="KW-0812">Transmembrane</keyword>
<comment type="domain">
    <text evidence="7">The DHHC domain is required for palmitoyltransferase activity.</text>
</comment>
<evidence type="ECO:0000256" key="2">
    <source>
        <dbReference type="ARBA" id="ARBA00022679"/>
    </source>
</evidence>
<keyword evidence="4 7" id="KW-1133">Transmembrane helix</keyword>
<accession>X6MC08</accession>
<comment type="similarity">
    <text evidence="7">Belongs to the DHHC palmitoyltransferase family.</text>
</comment>
<evidence type="ECO:0000259" key="8">
    <source>
        <dbReference type="Pfam" id="PF01529"/>
    </source>
</evidence>
<dbReference type="EMBL" id="ASPP01022543">
    <property type="protein sequence ID" value="ETO11369.1"/>
    <property type="molecule type" value="Genomic_DNA"/>
</dbReference>
<evidence type="ECO:0000256" key="7">
    <source>
        <dbReference type="RuleBase" id="RU079119"/>
    </source>
</evidence>
<comment type="caution">
    <text evidence="9">The sequence shown here is derived from an EMBL/GenBank/DDBJ whole genome shotgun (WGS) entry which is preliminary data.</text>
</comment>
<feature type="transmembrane region" description="Helical" evidence="7">
    <location>
        <begin position="280"/>
        <end position="305"/>
    </location>
</feature>
<feature type="transmembrane region" description="Helical" evidence="7">
    <location>
        <begin position="194"/>
        <end position="214"/>
    </location>
</feature>
<dbReference type="GO" id="GO:0019706">
    <property type="term" value="F:protein-cysteine S-palmitoyltransferase activity"/>
    <property type="evidence" value="ECO:0007669"/>
    <property type="project" value="UniProtKB-EC"/>
</dbReference>
<organism evidence="9 10">
    <name type="scientific">Reticulomyxa filosa</name>
    <dbReference type="NCBI Taxonomy" id="46433"/>
    <lineage>
        <taxon>Eukaryota</taxon>
        <taxon>Sar</taxon>
        <taxon>Rhizaria</taxon>
        <taxon>Retaria</taxon>
        <taxon>Foraminifera</taxon>
        <taxon>Monothalamids</taxon>
        <taxon>Reticulomyxidae</taxon>
        <taxon>Reticulomyxa</taxon>
    </lineage>
</organism>
<dbReference type="Proteomes" id="UP000023152">
    <property type="component" value="Unassembled WGS sequence"/>
</dbReference>
<dbReference type="EC" id="2.3.1.225" evidence="7"/>
<dbReference type="OrthoDB" id="9909019at2759"/>
<feature type="transmembrane region" description="Helical" evidence="7">
    <location>
        <begin position="36"/>
        <end position="56"/>
    </location>
</feature>
<evidence type="ECO:0000313" key="9">
    <source>
        <dbReference type="EMBL" id="ETO11369.1"/>
    </source>
</evidence>
<evidence type="ECO:0000256" key="5">
    <source>
        <dbReference type="ARBA" id="ARBA00023136"/>
    </source>
</evidence>
<name>X6MC08_RETFI</name>
<proteinExistence type="inferred from homology"/>
<gene>
    <name evidence="9" type="ORF">RFI_26008</name>
</gene>
<keyword evidence="10" id="KW-1185">Reference proteome</keyword>
<evidence type="ECO:0000256" key="1">
    <source>
        <dbReference type="ARBA" id="ARBA00004141"/>
    </source>
</evidence>
<dbReference type="AlphaFoldDB" id="X6MC08"/>